<keyword evidence="5" id="KW-1185">Reference proteome</keyword>
<proteinExistence type="inferred from homology"/>
<organism evidence="4 5">
    <name type="scientific">Catenuloplanes atrovinosus</name>
    <dbReference type="NCBI Taxonomy" id="137266"/>
    <lineage>
        <taxon>Bacteria</taxon>
        <taxon>Bacillati</taxon>
        <taxon>Actinomycetota</taxon>
        <taxon>Actinomycetes</taxon>
        <taxon>Micromonosporales</taxon>
        <taxon>Micromonosporaceae</taxon>
        <taxon>Catenuloplanes</taxon>
    </lineage>
</organism>
<dbReference type="PANTHER" id="PTHR33495:SF2">
    <property type="entry name" value="ANTI-SIGMA FACTOR ANTAGONIST TM_1081-RELATED"/>
    <property type="match status" value="1"/>
</dbReference>
<gene>
    <name evidence="4" type="ORF">J2S41_000051</name>
</gene>
<name>A0AAE3YJC4_9ACTN</name>
<dbReference type="RefSeq" id="WP_310361450.1">
    <property type="nucleotide sequence ID" value="NZ_JAVDYB010000001.1"/>
</dbReference>
<comment type="caution">
    <text evidence="4">The sequence shown here is derived from an EMBL/GenBank/DDBJ whole genome shotgun (WGS) entry which is preliminary data.</text>
</comment>
<dbReference type="AlphaFoldDB" id="A0AAE3YJC4"/>
<dbReference type="SUPFAM" id="SSF52091">
    <property type="entry name" value="SpoIIaa-like"/>
    <property type="match status" value="1"/>
</dbReference>
<feature type="domain" description="STAS" evidence="3">
    <location>
        <begin position="17"/>
        <end position="104"/>
    </location>
</feature>
<dbReference type="NCBIfam" id="TIGR00377">
    <property type="entry name" value="ant_ant_sig"/>
    <property type="match status" value="1"/>
</dbReference>
<dbReference type="PROSITE" id="PS50801">
    <property type="entry name" value="STAS"/>
    <property type="match status" value="1"/>
</dbReference>
<dbReference type="EMBL" id="JAVDYB010000001">
    <property type="protein sequence ID" value="MDR7273273.1"/>
    <property type="molecule type" value="Genomic_DNA"/>
</dbReference>
<evidence type="ECO:0000259" key="3">
    <source>
        <dbReference type="PROSITE" id="PS50801"/>
    </source>
</evidence>
<dbReference type="PANTHER" id="PTHR33495">
    <property type="entry name" value="ANTI-SIGMA FACTOR ANTAGONIST TM_1081-RELATED-RELATED"/>
    <property type="match status" value="1"/>
</dbReference>
<reference evidence="4" key="1">
    <citation type="submission" date="2023-07" db="EMBL/GenBank/DDBJ databases">
        <title>Sequencing the genomes of 1000 actinobacteria strains.</title>
        <authorList>
            <person name="Klenk H.-P."/>
        </authorList>
    </citation>
    <scope>NUCLEOTIDE SEQUENCE</scope>
    <source>
        <strain evidence="4">DSM 44707</strain>
    </source>
</reference>
<dbReference type="InterPro" id="IPR036513">
    <property type="entry name" value="STAS_dom_sf"/>
</dbReference>
<evidence type="ECO:0000313" key="4">
    <source>
        <dbReference type="EMBL" id="MDR7273273.1"/>
    </source>
</evidence>
<dbReference type="GO" id="GO:0043856">
    <property type="term" value="F:anti-sigma factor antagonist activity"/>
    <property type="evidence" value="ECO:0007669"/>
    <property type="project" value="InterPro"/>
</dbReference>
<evidence type="ECO:0000256" key="2">
    <source>
        <dbReference type="RuleBase" id="RU003749"/>
    </source>
</evidence>
<dbReference type="CDD" id="cd07043">
    <property type="entry name" value="STAS_anti-anti-sigma_factors"/>
    <property type="match status" value="1"/>
</dbReference>
<dbReference type="InterPro" id="IPR002645">
    <property type="entry name" value="STAS_dom"/>
</dbReference>
<evidence type="ECO:0000313" key="5">
    <source>
        <dbReference type="Proteomes" id="UP001183643"/>
    </source>
</evidence>
<dbReference type="Pfam" id="PF13466">
    <property type="entry name" value="STAS_2"/>
    <property type="match status" value="1"/>
</dbReference>
<dbReference type="Proteomes" id="UP001183643">
    <property type="component" value="Unassembled WGS sequence"/>
</dbReference>
<evidence type="ECO:0000256" key="1">
    <source>
        <dbReference type="ARBA" id="ARBA00009013"/>
    </source>
</evidence>
<dbReference type="InterPro" id="IPR003658">
    <property type="entry name" value="Anti-sigma_ant"/>
</dbReference>
<sequence length="104" mass="11188">MTFTVTPETGDDRTATVRLAGELDMSTVPELDTAIGELVGTGRNRLVIDLGELAFCDSTGLACLVRGDNRCAALGGWLRVTNHRGHVARVLAISGLDEFLRYQP</sequence>
<dbReference type="InterPro" id="IPR058548">
    <property type="entry name" value="MlaB-like_STAS"/>
</dbReference>
<protein>
    <recommendedName>
        <fullName evidence="2">Anti-sigma factor antagonist</fullName>
    </recommendedName>
</protein>
<dbReference type="Gene3D" id="3.30.750.24">
    <property type="entry name" value="STAS domain"/>
    <property type="match status" value="1"/>
</dbReference>
<accession>A0AAE3YJC4</accession>
<comment type="similarity">
    <text evidence="1 2">Belongs to the anti-sigma-factor antagonist family.</text>
</comment>